<sequence length="91" mass="10293">MGNKEHSRYLMKCSNGEFKSFKVSSTQQGVQQASIGLRARGVVRLTQARNQRDFRSVEGSAQAIGHRVLEVVELHLRLDRVEIPSEIARRS</sequence>
<proteinExistence type="predicted"/>
<comment type="caution">
    <text evidence="1">The sequence shown here is derived from an EMBL/GenBank/DDBJ whole genome shotgun (WGS) entry which is preliminary data.</text>
</comment>
<dbReference type="AlphaFoldDB" id="A0AAV3NLE7"/>
<organism evidence="1 2">
    <name type="scientific">Lithospermum erythrorhizon</name>
    <name type="common">Purple gromwell</name>
    <name type="synonym">Lithospermum officinale var. erythrorhizon</name>
    <dbReference type="NCBI Taxonomy" id="34254"/>
    <lineage>
        <taxon>Eukaryota</taxon>
        <taxon>Viridiplantae</taxon>
        <taxon>Streptophyta</taxon>
        <taxon>Embryophyta</taxon>
        <taxon>Tracheophyta</taxon>
        <taxon>Spermatophyta</taxon>
        <taxon>Magnoliopsida</taxon>
        <taxon>eudicotyledons</taxon>
        <taxon>Gunneridae</taxon>
        <taxon>Pentapetalae</taxon>
        <taxon>asterids</taxon>
        <taxon>lamiids</taxon>
        <taxon>Boraginales</taxon>
        <taxon>Boraginaceae</taxon>
        <taxon>Boraginoideae</taxon>
        <taxon>Lithospermeae</taxon>
        <taxon>Lithospermum</taxon>
    </lineage>
</organism>
<gene>
    <name evidence="1" type="ORF">LIER_35199</name>
</gene>
<name>A0AAV3NLE7_LITER</name>
<evidence type="ECO:0000313" key="1">
    <source>
        <dbReference type="EMBL" id="GAA0140189.1"/>
    </source>
</evidence>
<keyword evidence="2" id="KW-1185">Reference proteome</keyword>
<protein>
    <submittedName>
        <fullName evidence="1">Uncharacterized protein</fullName>
    </submittedName>
</protein>
<dbReference type="Proteomes" id="UP001454036">
    <property type="component" value="Unassembled WGS sequence"/>
</dbReference>
<evidence type="ECO:0000313" key="2">
    <source>
        <dbReference type="Proteomes" id="UP001454036"/>
    </source>
</evidence>
<dbReference type="EMBL" id="BAABME010015250">
    <property type="protein sequence ID" value="GAA0140189.1"/>
    <property type="molecule type" value="Genomic_DNA"/>
</dbReference>
<reference evidence="1 2" key="1">
    <citation type="submission" date="2024-01" db="EMBL/GenBank/DDBJ databases">
        <title>The complete chloroplast genome sequence of Lithospermum erythrorhizon: insights into the phylogenetic relationship among Boraginaceae species and the maternal lineages of purple gromwells.</title>
        <authorList>
            <person name="Okada T."/>
            <person name="Watanabe K."/>
        </authorList>
    </citation>
    <scope>NUCLEOTIDE SEQUENCE [LARGE SCALE GENOMIC DNA]</scope>
</reference>
<accession>A0AAV3NLE7</accession>